<name>A0A9P4LH40_9PLEO</name>
<evidence type="ECO:0000313" key="2">
    <source>
        <dbReference type="Proteomes" id="UP000799777"/>
    </source>
</evidence>
<evidence type="ECO:0000313" key="1">
    <source>
        <dbReference type="EMBL" id="KAF2024840.1"/>
    </source>
</evidence>
<sequence length="83" mass="9296">MVSMPHYEPYLLVMSGTSQNAPFLASWKDLKDHVRTIIKNPGWTGVHDVSDSDRSQGWCNIRREDQAKAAYGMCTIAHASYGP</sequence>
<dbReference type="Proteomes" id="UP000799777">
    <property type="component" value="Unassembled WGS sequence"/>
</dbReference>
<keyword evidence="2" id="KW-1185">Reference proteome</keyword>
<dbReference type="EMBL" id="ML978282">
    <property type="protein sequence ID" value="KAF2024840.1"/>
    <property type="molecule type" value="Genomic_DNA"/>
</dbReference>
<protein>
    <submittedName>
        <fullName evidence="1">Uncharacterized protein</fullName>
    </submittedName>
</protein>
<gene>
    <name evidence="1" type="ORF">EK21DRAFT_77829</name>
</gene>
<dbReference type="OrthoDB" id="3656735at2759"/>
<organism evidence="1 2">
    <name type="scientific">Setomelanomma holmii</name>
    <dbReference type="NCBI Taxonomy" id="210430"/>
    <lineage>
        <taxon>Eukaryota</taxon>
        <taxon>Fungi</taxon>
        <taxon>Dikarya</taxon>
        <taxon>Ascomycota</taxon>
        <taxon>Pezizomycotina</taxon>
        <taxon>Dothideomycetes</taxon>
        <taxon>Pleosporomycetidae</taxon>
        <taxon>Pleosporales</taxon>
        <taxon>Pleosporineae</taxon>
        <taxon>Phaeosphaeriaceae</taxon>
        <taxon>Setomelanomma</taxon>
    </lineage>
</organism>
<dbReference type="AlphaFoldDB" id="A0A9P4LH40"/>
<comment type="caution">
    <text evidence="1">The sequence shown here is derived from an EMBL/GenBank/DDBJ whole genome shotgun (WGS) entry which is preliminary data.</text>
</comment>
<reference evidence="1" key="1">
    <citation type="journal article" date="2020" name="Stud. Mycol.">
        <title>101 Dothideomycetes genomes: a test case for predicting lifestyles and emergence of pathogens.</title>
        <authorList>
            <person name="Haridas S."/>
            <person name="Albert R."/>
            <person name="Binder M."/>
            <person name="Bloem J."/>
            <person name="Labutti K."/>
            <person name="Salamov A."/>
            <person name="Andreopoulos B."/>
            <person name="Baker S."/>
            <person name="Barry K."/>
            <person name="Bills G."/>
            <person name="Bluhm B."/>
            <person name="Cannon C."/>
            <person name="Castanera R."/>
            <person name="Culley D."/>
            <person name="Daum C."/>
            <person name="Ezra D."/>
            <person name="Gonzalez J."/>
            <person name="Henrissat B."/>
            <person name="Kuo A."/>
            <person name="Liang C."/>
            <person name="Lipzen A."/>
            <person name="Lutzoni F."/>
            <person name="Magnuson J."/>
            <person name="Mondo S."/>
            <person name="Nolan M."/>
            <person name="Ohm R."/>
            <person name="Pangilinan J."/>
            <person name="Park H.-J."/>
            <person name="Ramirez L."/>
            <person name="Alfaro M."/>
            <person name="Sun H."/>
            <person name="Tritt A."/>
            <person name="Yoshinaga Y."/>
            <person name="Zwiers L.-H."/>
            <person name="Turgeon B."/>
            <person name="Goodwin S."/>
            <person name="Spatafora J."/>
            <person name="Crous P."/>
            <person name="Grigoriev I."/>
        </authorList>
    </citation>
    <scope>NUCLEOTIDE SEQUENCE</scope>
    <source>
        <strain evidence="1">CBS 110217</strain>
    </source>
</reference>
<proteinExistence type="predicted"/>
<accession>A0A9P4LH40</accession>